<accession>A0ABU0EZW4</accession>
<name>A0ABU0EZW4_9PSEU</name>
<keyword evidence="4 6" id="KW-1133">Transmembrane helix</keyword>
<dbReference type="RefSeq" id="WP_306995028.1">
    <property type="nucleotide sequence ID" value="NZ_JAUSUT010000001.1"/>
</dbReference>
<feature type="transmembrane region" description="Helical" evidence="6">
    <location>
        <begin position="153"/>
        <end position="177"/>
    </location>
</feature>
<evidence type="ECO:0000256" key="2">
    <source>
        <dbReference type="ARBA" id="ARBA00022475"/>
    </source>
</evidence>
<keyword evidence="8" id="KW-1185">Reference proteome</keyword>
<feature type="transmembrane region" description="Helical" evidence="6">
    <location>
        <begin position="6"/>
        <end position="29"/>
    </location>
</feature>
<dbReference type="InterPro" id="IPR001123">
    <property type="entry name" value="LeuE-type"/>
</dbReference>
<gene>
    <name evidence="7" type="ORF">FB470_004810</name>
</gene>
<evidence type="ECO:0000256" key="6">
    <source>
        <dbReference type="SAM" id="Phobius"/>
    </source>
</evidence>
<feature type="transmembrane region" description="Helical" evidence="6">
    <location>
        <begin position="41"/>
        <end position="65"/>
    </location>
</feature>
<dbReference type="PIRSF" id="PIRSF006324">
    <property type="entry name" value="LeuE"/>
    <property type="match status" value="1"/>
</dbReference>
<protein>
    <submittedName>
        <fullName evidence="7">Threonine/homoserine/homoserine lactone efflux protein</fullName>
    </submittedName>
</protein>
<evidence type="ECO:0000256" key="3">
    <source>
        <dbReference type="ARBA" id="ARBA00022692"/>
    </source>
</evidence>
<evidence type="ECO:0000313" key="7">
    <source>
        <dbReference type="EMBL" id="MDQ0380816.1"/>
    </source>
</evidence>
<keyword evidence="2" id="KW-1003">Cell membrane</keyword>
<comment type="caution">
    <text evidence="7">The sequence shown here is derived from an EMBL/GenBank/DDBJ whole genome shotgun (WGS) entry which is preliminary data.</text>
</comment>
<feature type="transmembrane region" description="Helical" evidence="6">
    <location>
        <begin position="189"/>
        <end position="209"/>
    </location>
</feature>
<dbReference type="Pfam" id="PF01810">
    <property type="entry name" value="LysE"/>
    <property type="match status" value="1"/>
</dbReference>
<evidence type="ECO:0000313" key="8">
    <source>
        <dbReference type="Proteomes" id="UP001229651"/>
    </source>
</evidence>
<feature type="transmembrane region" description="Helical" evidence="6">
    <location>
        <begin position="120"/>
        <end position="141"/>
    </location>
</feature>
<dbReference type="PANTHER" id="PTHR30086:SF20">
    <property type="entry name" value="ARGININE EXPORTER PROTEIN ARGO-RELATED"/>
    <property type="match status" value="1"/>
</dbReference>
<evidence type="ECO:0000256" key="5">
    <source>
        <dbReference type="ARBA" id="ARBA00023136"/>
    </source>
</evidence>
<comment type="subcellular location">
    <subcellularLocation>
        <location evidence="1">Cell membrane</location>
        <topology evidence="1">Multi-pass membrane protein</topology>
    </subcellularLocation>
</comment>
<dbReference type="Proteomes" id="UP001229651">
    <property type="component" value="Unassembled WGS sequence"/>
</dbReference>
<keyword evidence="5 6" id="KW-0472">Membrane</keyword>
<reference evidence="7 8" key="1">
    <citation type="submission" date="2023-07" db="EMBL/GenBank/DDBJ databases">
        <title>Sequencing the genomes of 1000 actinobacteria strains.</title>
        <authorList>
            <person name="Klenk H.-P."/>
        </authorList>
    </citation>
    <scope>NUCLEOTIDE SEQUENCE [LARGE SCALE GENOMIC DNA]</scope>
    <source>
        <strain evidence="7 8">DSM 45805</strain>
    </source>
</reference>
<organism evidence="7 8">
    <name type="scientific">Amycolatopsis thermophila</name>
    <dbReference type="NCBI Taxonomy" id="206084"/>
    <lineage>
        <taxon>Bacteria</taxon>
        <taxon>Bacillati</taxon>
        <taxon>Actinomycetota</taxon>
        <taxon>Actinomycetes</taxon>
        <taxon>Pseudonocardiales</taxon>
        <taxon>Pseudonocardiaceae</taxon>
        <taxon>Amycolatopsis</taxon>
    </lineage>
</organism>
<evidence type="ECO:0000256" key="1">
    <source>
        <dbReference type="ARBA" id="ARBA00004651"/>
    </source>
</evidence>
<sequence>MVSPSHFAAFAALVFVMVVVPGPSVLFTVSRALTVGRRDALITVLGNAAGVYAQVVAVAFGMGAIVRTSATVFTVIKLAGAAYLVYLGVQAVRHRRKLSEALASAVPATRGRTLTVLRDGFVVGFANPKSIVFLAAVLPQFVDDAAGSVPVQIMLLGIALPAIAVFSDSAWALVAGTARAWFARSPRRLELIGGTGGLVMIGLGAGLALNGRKD</sequence>
<keyword evidence="3 6" id="KW-0812">Transmembrane</keyword>
<dbReference type="EMBL" id="JAUSUT010000001">
    <property type="protein sequence ID" value="MDQ0380816.1"/>
    <property type="molecule type" value="Genomic_DNA"/>
</dbReference>
<proteinExistence type="predicted"/>
<feature type="transmembrane region" description="Helical" evidence="6">
    <location>
        <begin position="71"/>
        <end position="89"/>
    </location>
</feature>
<evidence type="ECO:0000256" key="4">
    <source>
        <dbReference type="ARBA" id="ARBA00022989"/>
    </source>
</evidence>
<dbReference type="PANTHER" id="PTHR30086">
    <property type="entry name" value="ARGININE EXPORTER PROTEIN ARGO"/>
    <property type="match status" value="1"/>
</dbReference>